<dbReference type="InterPro" id="IPR036047">
    <property type="entry name" value="F-box-like_dom_sf"/>
</dbReference>
<dbReference type="Gene3D" id="1.20.1280.50">
    <property type="match status" value="1"/>
</dbReference>
<dbReference type="InterPro" id="IPR001810">
    <property type="entry name" value="F-box_dom"/>
</dbReference>
<sequence>PSFSTTLFSSAAAGSSFLESVCFSTAMATSRKRSRRIRSEPNPPPSMISKIGDDILLEILIRLPNPRSACRCKAVCNHWRSLISDNRFNRRFVSHHQTLHKQQTLPLHMNDATDQQSVVMSFLPPMPDRVRECFKVLDCFKDMLLCGFRDVNEANDEIGRSYVVCNPFTKQWMALPLAPEKPEDYAASVTRSYSYLQSSKCNMYSDERSVGQNYDVPQ</sequence>
<dbReference type="Pfam" id="PF12937">
    <property type="entry name" value="F-box-like"/>
    <property type="match status" value="1"/>
</dbReference>
<dbReference type="SUPFAM" id="SSF81383">
    <property type="entry name" value="F-box domain"/>
    <property type="match status" value="1"/>
</dbReference>
<comment type="caution">
    <text evidence="2">The sequence shown here is derived from an EMBL/GenBank/DDBJ whole genome shotgun (WGS) entry which is preliminary data.</text>
</comment>
<gene>
    <name evidence="2" type="ORF">LITE_LOCUS30316</name>
</gene>
<dbReference type="AlphaFoldDB" id="A0AAV0MSV2"/>
<reference evidence="2" key="1">
    <citation type="submission" date="2022-08" db="EMBL/GenBank/DDBJ databases">
        <authorList>
            <person name="Gutierrez-Valencia J."/>
        </authorList>
    </citation>
    <scope>NUCLEOTIDE SEQUENCE</scope>
</reference>
<organism evidence="2 3">
    <name type="scientific">Linum tenue</name>
    <dbReference type="NCBI Taxonomy" id="586396"/>
    <lineage>
        <taxon>Eukaryota</taxon>
        <taxon>Viridiplantae</taxon>
        <taxon>Streptophyta</taxon>
        <taxon>Embryophyta</taxon>
        <taxon>Tracheophyta</taxon>
        <taxon>Spermatophyta</taxon>
        <taxon>Magnoliopsida</taxon>
        <taxon>eudicotyledons</taxon>
        <taxon>Gunneridae</taxon>
        <taxon>Pentapetalae</taxon>
        <taxon>rosids</taxon>
        <taxon>fabids</taxon>
        <taxon>Malpighiales</taxon>
        <taxon>Linaceae</taxon>
        <taxon>Linum</taxon>
    </lineage>
</organism>
<evidence type="ECO:0000259" key="1">
    <source>
        <dbReference type="SMART" id="SM00256"/>
    </source>
</evidence>
<dbReference type="Proteomes" id="UP001154282">
    <property type="component" value="Unassembled WGS sequence"/>
</dbReference>
<keyword evidence="3" id="KW-1185">Reference proteome</keyword>
<evidence type="ECO:0000313" key="3">
    <source>
        <dbReference type="Proteomes" id="UP001154282"/>
    </source>
</evidence>
<name>A0AAV0MSV2_9ROSI</name>
<dbReference type="SMART" id="SM00256">
    <property type="entry name" value="FBOX"/>
    <property type="match status" value="1"/>
</dbReference>
<dbReference type="PANTHER" id="PTHR33207">
    <property type="entry name" value="F-BOX DOMAIN CONTAINING PROTEIN-RELATED"/>
    <property type="match status" value="1"/>
</dbReference>
<dbReference type="EMBL" id="CAMGYJ010000007">
    <property type="protein sequence ID" value="CAI0449847.1"/>
    <property type="molecule type" value="Genomic_DNA"/>
</dbReference>
<feature type="domain" description="F-box" evidence="1">
    <location>
        <begin position="51"/>
        <end position="92"/>
    </location>
</feature>
<proteinExistence type="predicted"/>
<evidence type="ECO:0000313" key="2">
    <source>
        <dbReference type="EMBL" id="CAI0449847.1"/>
    </source>
</evidence>
<protein>
    <recommendedName>
        <fullName evidence="1">F-box domain-containing protein</fullName>
    </recommendedName>
</protein>
<feature type="non-terminal residue" evidence="2">
    <location>
        <position position="1"/>
    </location>
</feature>
<accession>A0AAV0MSV2</accession>